<feature type="repeat" description="Solcar" evidence="9">
    <location>
        <begin position="228"/>
        <end position="321"/>
    </location>
</feature>
<proteinExistence type="inferred from homology"/>
<keyword evidence="6" id="KW-1133">Transmembrane helix</keyword>
<evidence type="ECO:0000313" key="12">
    <source>
        <dbReference type="Proteomes" id="UP000320475"/>
    </source>
</evidence>
<keyword evidence="7" id="KW-0496">Mitochondrion</keyword>
<comment type="similarity">
    <text evidence="10">Belongs to the mitochondrial carrier (TC 2.A.29) family.</text>
</comment>
<keyword evidence="4" id="KW-0677">Repeat</keyword>
<dbReference type="Gene3D" id="1.50.40.10">
    <property type="entry name" value="Mitochondrial carrier domain"/>
    <property type="match status" value="1"/>
</dbReference>
<keyword evidence="5" id="KW-0999">Mitochondrion inner membrane</keyword>
<feature type="repeat" description="Solcar" evidence="9">
    <location>
        <begin position="124"/>
        <end position="211"/>
    </location>
</feature>
<dbReference type="Pfam" id="PF00153">
    <property type="entry name" value="Mito_carr"/>
    <property type="match status" value="3"/>
</dbReference>
<dbReference type="VEuPathDB" id="FungiDB:SeMB42_g02398"/>
<dbReference type="InterPro" id="IPR023395">
    <property type="entry name" value="MCP_dom_sf"/>
</dbReference>
<name>A0A507DHY3_9FUNG</name>
<dbReference type="GO" id="GO:1990519">
    <property type="term" value="P:pyrimidine nucleotide import into mitochondrion"/>
    <property type="evidence" value="ECO:0007669"/>
    <property type="project" value="TreeGrafter"/>
</dbReference>
<evidence type="ECO:0000256" key="3">
    <source>
        <dbReference type="ARBA" id="ARBA00022692"/>
    </source>
</evidence>
<comment type="caution">
    <text evidence="11">The sequence shown here is derived from an EMBL/GenBank/DDBJ whole genome shotgun (WGS) entry which is preliminary data.</text>
</comment>
<evidence type="ECO:0000256" key="2">
    <source>
        <dbReference type="ARBA" id="ARBA00022448"/>
    </source>
</evidence>
<dbReference type="InterPro" id="IPR049562">
    <property type="entry name" value="SLC25A33/36-like"/>
</dbReference>
<dbReference type="SUPFAM" id="SSF103506">
    <property type="entry name" value="Mitochondrial carrier"/>
    <property type="match status" value="1"/>
</dbReference>
<dbReference type="GO" id="GO:0015218">
    <property type="term" value="F:pyrimidine nucleotide transmembrane transporter activity"/>
    <property type="evidence" value="ECO:0007669"/>
    <property type="project" value="InterPro"/>
</dbReference>
<comment type="subcellular location">
    <subcellularLocation>
        <location evidence="1">Mitochondrion inner membrane</location>
        <topology evidence="1">Multi-pass membrane protein</topology>
    </subcellularLocation>
</comment>
<dbReference type="VEuPathDB" id="FungiDB:SeMB42_g05791"/>
<dbReference type="PRINTS" id="PR00926">
    <property type="entry name" value="MITOCARRIER"/>
</dbReference>
<keyword evidence="3 9" id="KW-0812">Transmembrane</keyword>
<keyword evidence="2 10" id="KW-0813">Transport</keyword>
<keyword evidence="8 9" id="KW-0472">Membrane</keyword>
<evidence type="ECO:0000256" key="4">
    <source>
        <dbReference type="ARBA" id="ARBA00022737"/>
    </source>
</evidence>
<dbReference type="InterPro" id="IPR002067">
    <property type="entry name" value="MCP"/>
</dbReference>
<evidence type="ECO:0000256" key="8">
    <source>
        <dbReference type="ARBA" id="ARBA00023136"/>
    </source>
</evidence>
<dbReference type="Proteomes" id="UP000320475">
    <property type="component" value="Unassembled WGS sequence"/>
</dbReference>
<gene>
    <name evidence="11" type="ORF">SeLEV6574_g00616</name>
</gene>
<dbReference type="GO" id="GO:0005743">
    <property type="term" value="C:mitochondrial inner membrane"/>
    <property type="evidence" value="ECO:0007669"/>
    <property type="project" value="UniProtKB-SubCell"/>
</dbReference>
<dbReference type="OrthoDB" id="10266426at2759"/>
<evidence type="ECO:0000256" key="9">
    <source>
        <dbReference type="PROSITE-ProRule" id="PRU00282"/>
    </source>
</evidence>
<feature type="repeat" description="Solcar" evidence="9">
    <location>
        <begin position="25"/>
        <end position="114"/>
    </location>
</feature>
<dbReference type="PROSITE" id="PS50920">
    <property type="entry name" value="SOLCAR"/>
    <property type="match status" value="3"/>
</dbReference>
<evidence type="ECO:0000256" key="5">
    <source>
        <dbReference type="ARBA" id="ARBA00022792"/>
    </source>
</evidence>
<protein>
    <submittedName>
        <fullName evidence="11">Uncharacterized protein</fullName>
    </submittedName>
</protein>
<accession>A0A507DHY3</accession>
<dbReference type="FunFam" id="1.50.40.10:FF:000075">
    <property type="entry name" value="Nicotinamide adenine dinucleotide transporter 2, mitochondrial"/>
    <property type="match status" value="1"/>
</dbReference>
<dbReference type="PANTHER" id="PTHR45829:SF1">
    <property type="entry name" value="CARRIER PROTEIN, PUTATIVE (AFU_ORTHOLOGUE AFUA_4G06780)-RELATED"/>
    <property type="match status" value="1"/>
</dbReference>
<evidence type="ECO:0000256" key="7">
    <source>
        <dbReference type="ARBA" id="ARBA00023128"/>
    </source>
</evidence>
<dbReference type="PANTHER" id="PTHR45829">
    <property type="entry name" value="MITOCHONDRIAL CARRIER PROTEIN RIM2"/>
    <property type="match status" value="1"/>
</dbReference>
<reference evidence="11 12" key="1">
    <citation type="journal article" date="2019" name="Sci. Rep.">
        <title>Comparative genomics of chytrid fungi reveal insights into the obligate biotrophic and pathogenic lifestyle of Synchytrium endobioticum.</title>
        <authorList>
            <person name="van de Vossenberg B.T.L.H."/>
            <person name="Warris S."/>
            <person name="Nguyen H.D.T."/>
            <person name="van Gent-Pelzer M.P.E."/>
            <person name="Joly D.L."/>
            <person name="van de Geest H.C."/>
            <person name="Bonants P.J.M."/>
            <person name="Smith D.S."/>
            <person name="Levesque C.A."/>
            <person name="van der Lee T.A.J."/>
        </authorList>
    </citation>
    <scope>NUCLEOTIDE SEQUENCE [LARGE SCALE GENOMIC DNA]</scope>
    <source>
        <strain evidence="11 12">LEV6574</strain>
    </source>
</reference>
<evidence type="ECO:0000256" key="10">
    <source>
        <dbReference type="RuleBase" id="RU000488"/>
    </source>
</evidence>
<evidence type="ECO:0000313" key="11">
    <source>
        <dbReference type="EMBL" id="TPX50925.1"/>
    </source>
</evidence>
<dbReference type="AlphaFoldDB" id="A0A507DHY3"/>
<evidence type="ECO:0000256" key="6">
    <source>
        <dbReference type="ARBA" id="ARBA00022989"/>
    </source>
</evidence>
<sequence>MAQLSTSLEPERLSKKKDMKRLIANPNVRNVFAGAVSGLASTLVTVPLDTVKIRLQNQGPLKAGQVAYDTFSTLKEIWAQEGVRGLYKGMAATFTGYVPTWAIYFTAYDFAKQSYAQTLRMSSTDCGVHLLSAMTAGLISTLATNPLWVVRTRFMTQSAHTSYNYRSIADALCTMVRVEGFKSLYKGLGPSLVGVSHVCVQFPTYEKLKQEIQERAQGTVFVNSAKGLSSIGILTASAISKMLASTVAYPHEVLRTRLHTQTHLPGVTTTQAKYRGLVQTFRTIVNEEGGRALYKGLSTNLLRTVPAAAITLLTYETLADYLDKLAA</sequence>
<organism evidence="11 12">
    <name type="scientific">Synchytrium endobioticum</name>
    <dbReference type="NCBI Taxonomy" id="286115"/>
    <lineage>
        <taxon>Eukaryota</taxon>
        <taxon>Fungi</taxon>
        <taxon>Fungi incertae sedis</taxon>
        <taxon>Chytridiomycota</taxon>
        <taxon>Chytridiomycota incertae sedis</taxon>
        <taxon>Chytridiomycetes</taxon>
        <taxon>Synchytriales</taxon>
        <taxon>Synchytriaceae</taxon>
        <taxon>Synchytrium</taxon>
    </lineage>
</organism>
<dbReference type="EMBL" id="QEAM01000011">
    <property type="protein sequence ID" value="TPX50925.1"/>
    <property type="molecule type" value="Genomic_DNA"/>
</dbReference>
<evidence type="ECO:0000256" key="1">
    <source>
        <dbReference type="ARBA" id="ARBA00004448"/>
    </source>
</evidence>
<dbReference type="InterPro" id="IPR018108">
    <property type="entry name" value="MCP_transmembrane"/>
</dbReference>